<sequence length="301" mass="35152">MEDLDKKINLIIRDKISYMLAENSVRIKKVNTRYTNKNLYNTVERLNDIVGSYDRLVRTICKERFSVEKAVRLRYISELTPERLHTVKRETLNEVERGLRQLTEEYKKLYKPFAKEAEFDEQVEKIFENAKENIEKLAEKTLEKINSEVVGSTRVSPDDLQNLYDIEQSSLVDLAIIKPLQNMHLMLARLSEKPEAQSLQRNIQEAIKEYVKISKSNESDAWAIPSVQGKKMRKMEVAGQDIFLKDMIYGLHSLIQNAELPAEHRNREVIDKIWKQIELGLDAKESLANVKQNLKTLYDLL</sequence>
<accession>A0A7T0C3E3</accession>
<dbReference type="KEGG" id="nva:G3M78_10685"/>
<reference evidence="2" key="1">
    <citation type="submission" date="2020-02" db="EMBL/GenBank/DDBJ databases">
        <title>Genomic and physiological characterization of two novel Nitrospinaceae genera.</title>
        <authorList>
            <person name="Mueller A.J."/>
            <person name="Jung M.-Y."/>
            <person name="Strachan C.R."/>
            <person name="Herbold C.W."/>
            <person name="Kirkegaard R.H."/>
            <person name="Daims H."/>
        </authorList>
    </citation>
    <scope>NUCLEOTIDE SEQUENCE [LARGE SCALE GENOMIC DNA]</scope>
</reference>
<name>A0A7T0C3E3_9BACT</name>
<dbReference type="EMBL" id="CP048620">
    <property type="protein sequence ID" value="QPJ65832.1"/>
    <property type="molecule type" value="Genomic_DNA"/>
</dbReference>
<organism evidence="1 2">
    <name type="scientific">Candidatus Nitrohelix vancouverensis</name>
    <dbReference type="NCBI Taxonomy" id="2705534"/>
    <lineage>
        <taxon>Bacteria</taxon>
        <taxon>Pseudomonadati</taxon>
        <taxon>Nitrospinota/Tectimicrobiota group</taxon>
        <taxon>Nitrospinota</taxon>
        <taxon>Nitrospinia</taxon>
        <taxon>Nitrospinales</taxon>
        <taxon>Nitrospinaceae</taxon>
        <taxon>Candidatus Nitrohelix</taxon>
    </lineage>
</organism>
<protein>
    <submittedName>
        <fullName evidence="1">Uncharacterized protein</fullName>
    </submittedName>
</protein>
<evidence type="ECO:0000313" key="2">
    <source>
        <dbReference type="Proteomes" id="UP000594464"/>
    </source>
</evidence>
<dbReference type="AlphaFoldDB" id="A0A7T0C3E3"/>
<gene>
    <name evidence="1" type="ORF">G3M78_10685</name>
</gene>
<evidence type="ECO:0000313" key="1">
    <source>
        <dbReference type="EMBL" id="QPJ65832.1"/>
    </source>
</evidence>
<proteinExistence type="predicted"/>
<dbReference type="Proteomes" id="UP000594464">
    <property type="component" value="Chromosome"/>
</dbReference>